<feature type="compositionally biased region" description="Polar residues" evidence="1">
    <location>
        <begin position="65"/>
        <end position="76"/>
    </location>
</feature>
<feature type="compositionally biased region" description="Basic and acidic residues" evidence="1">
    <location>
        <begin position="1"/>
        <end position="15"/>
    </location>
</feature>
<name>G7DVV3_MIXOS</name>
<dbReference type="Proteomes" id="UP000009131">
    <property type="component" value="Unassembled WGS sequence"/>
</dbReference>
<gene>
    <name evidence="2" type="primary">Mo01366</name>
    <name evidence="2" type="ORF">E5Q_01366</name>
</gene>
<feature type="region of interest" description="Disordered" evidence="1">
    <location>
        <begin position="1"/>
        <end position="32"/>
    </location>
</feature>
<dbReference type="EMBL" id="BABT02000046">
    <property type="protein sequence ID" value="GAA94713.1"/>
    <property type="molecule type" value="Genomic_DNA"/>
</dbReference>
<dbReference type="AlphaFoldDB" id="G7DVV3"/>
<accession>G7DVV3</accession>
<protein>
    <submittedName>
        <fullName evidence="2">Uncharacterized protein</fullName>
    </submittedName>
</protein>
<dbReference type="HOGENOM" id="CLU_2655037_0_0_1"/>
<proteinExistence type="predicted"/>
<comment type="caution">
    <text evidence="2">The sequence shown here is derived from an EMBL/GenBank/DDBJ whole genome shotgun (WGS) entry which is preliminary data.</text>
</comment>
<reference evidence="2 3" key="1">
    <citation type="journal article" date="2011" name="J. Gen. Appl. Microbiol.">
        <title>Draft genome sequencing of the enigmatic basidiomycete Mixia osmundae.</title>
        <authorList>
            <person name="Nishida H."/>
            <person name="Nagatsuka Y."/>
            <person name="Sugiyama J."/>
        </authorList>
    </citation>
    <scope>NUCLEOTIDE SEQUENCE [LARGE SCALE GENOMIC DNA]</scope>
    <source>
        <strain evidence="3">CBS 9802 / IAM 14324 / JCM 22182 / KY 12970</strain>
    </source>
</reference>
<dbReference type="RefSeq" id="XP_014568174.1">
    <property type="nucleotide sequence ID" value="XM_014712688.1"/>
</dbReference>
<feature type="region of interest" description="Disordered" evidence="1">
    <location>
        <begin position="51"/>
        <end position="76"/>
    </location>
</feature>
<organism evidence="2 3">
    <name type="scientific">Mixia osmundae (strain CBS 9802 / IAM 14324 / JCM 22182 / KY 12970)</name>
    <dbReference type="NCBI Taxonomy" id="764103"/>
    <lineage>
        <taxon>Eukaryota</taxon>
        <taxon>Fungi</taxon>
        <taxon>Dikarya</taxon>
        <taxon>Basidiomycota</taxon>
        <taxon>Pucciniomycotina</taxon>
        <taxon>Mixiomycetes</taxon>
        <taxon>Mixiales</taxon>
        <taxon>Mixiaceae</taxon>
        <taxon>Mixia</taxon>
    </lineage>
</organism>
<reference evidence="2 3" key="2">
    <citation type="journal article" date="2012" name="Open Biol.">
        <title>Characteristics of nucleosomes and linker DNA regions on the genome of the basidiomycete Mixia osmundae revealed by mono- and dinucleosome mapping.</title>
        <authorList>
            <person name="Nishida H."/>
            <person name="Kondo S."/>
            <person name="Matsumoto T."/>
            <person name="Suzuki Y."/>
            <person name="Yoshikawa H."/>
            <person name="Taylor T.D."/>
            <person name="Sugiyama J."/>
        </authorList>
    </citation>
    <scope>NUCLEOTIDE SEQUENCE [LARGE SCALE GENOMIC DNA]</scope>
    <source>
        <strain evidence="3">CBS 9802 / IAM 14324 / JCM 22182 / KY 12970</strain>
    </source>
</reference>
<sequence length="76" mass="8587">MRDRLQVAQLNHDKALPSSFSTNTSSERVNPEPKTYIHISCRTHIRARSLHESLAAGHQGMKSPTKLSQTPLHTRQ</sequence>
<dbReference type="InParanoid" id="G7DVV3"/>
<feature type="compositionally biased region" description="Polar residues" evidence="1">
    <location>
        <begin position="18"/>
        <end position="28"/>
    </location>
</feature>
<evidence type="ECO:0000313" key="2">
    <source>
        <dbReference type="EMBL" id="GAA94713.1"/>
    </source>
</evidence>
<evidence type="ECO:0000256" key="1">
    <source>
        <dbReference type="SAM" id="MobiDB-lite"/>
    </source>
</evidence>
<evidence type="ECO:0000313" key="3">
    <source>
        <dbReference type="Proteomes" id="UP000009131"/>
    </source>
</evidence>
<keyword evidence="3" id="KW-1185">Reference proteome</keyword>